<feature type="compositionally biased region" description="Basic and acidic residues" evidence="4">
    <location>
        <begin position="103"/>
        <end position="114"/>
    </location>
</feature>
<protein>
    <submittedName>
        <fullName evidence="6">Eukaryotic translation initiation factor 4E-binding protein 1</fullName>
    </submittedName>
    <submittedName>
        <fullName evidence="5">Eukaryotic translation initiation factor 4E-binding protein 2</fullName>
    </submittedName>
</protein>
<dbReference type="AlphaFoldDB" id="A0A094ZSL6"/>
<comment type="similarity">
    <text evidence="1">Belongs to the eIF4E-binding protein family.</text>
</comment>
<dbReference type="GO" id="GO:0003743">
    <property type="term" value="F:translation initiation factor activity"/>
    <property type="evidence" value="ECO:0007669"/>
    <property type="project" value="UniProtKB-KW"/>
</dbReference>
<evidence type="ECO:0000313" key="7">
    <source>
        <dbReference type="Proteomes" id="UP000471633"/>
    </source>
</evidence>
<dbReference type="EMBL" id="AMPZ03000006">
    <property type="protein sequence ID" value="KAH9581798.1"/>
    <property type="molecule type" value="Genomic_DNA"/>
</dbReference>
<dbReference type="GeneID" id="24593499"/>
<organism evidence="6">
    <name type="scientific">Schistosoma haematobium</name>
    <name type="common">Blood fluke</name>
    <dbReference type="NCBI Taxonomy" id="6185"/>
    <lineage>
        <taxon>Eukaryota</taxon>
        <taxon>Metazoa</taxon>
        <taxon>Spiralia</taxon>
        <taxon>Lophotrochozoa</taxon>
        <taxon>Platyhelminthes</taxon>
        <taxon>Trematoda</taxon>
        <taxon>Digenea</taxon>
        <taxon>Strigeidida</taxon>
        <taxon>Schistosomatoidea</taxon>
        <taxon>Schistosomatidae</taxon>
        <taxon>Schistosoma</taxon>
    </lineage>
</organism>
<evidence type="ECO:0000256" key="4">
    <source>
        <dbReference type="SAM" id="MobiDB-lite"/>
    </source>
</evidence>
<proteinExistence type="inferred from homology"/>
<keyword evidence="6" id="KW-0648">Protein biosynthesis</keyword>
<reference evidence="6" key="1">
    <citation type="journal article" date="2012" name="Nat. Genet.">
        <title>Whole-genome sequence of Schistosoma haematobium.</title>
        <authorList>
            <person name="Young N.D."/>
            <person name="Jex A.R."/>
            <person name="Li B."/>
            <person name="Liu S."/>
            <person name="Yang L."/>
            <person name="Xiong Z."/>
            <person name="Li Y."/>
            <person name="Cantacessi C."/>
            <person name="Hall R.S."/>
            <person name="Xu X."/>
            <person name="Chen F."/>
            <person name="Wu X."/>
            <person name="Zerlotini A."/>
            <person name="Oliveira G."/>
            <person name="Hofmann A."/>
            <person name="Zhang G."/>
            <person name="Fang X."/>
            <person name="Kang Y."/>
            <person name="Campbell B.E."/>
            <person name="Loukas A."/>
            <person name="Ranganathan S."/>
            <person name="Rollinson D."/>
            <person name="Rinaldi G."/>
            <person name="Brindley P.J."/>
            <person name="Yang H."/>
            <person name="Wang J."/>
            <person name="Wang J."/>
            <person name="Gasser R.B."/>
        </authorList>
    </citation>
    <scope>NUCLEOTIDE SEQUENCE [LARGE SCALE GENOMIC DNA]</scope>
</reference>
<gene>
    <name evidence="5" type="primary">EIF4EBP2</name>
    <name evidence="5" type="ORF">MS3_00008825</name>
    <name evidence="6" type="ORF">MS3_06086</name>
</gene>
<evidence type="ECO:0000313" key="5">
    <source>
        <dbReference type="EMBL" id="KAH9581798.1"/>
    </source>
</evidence>
<dbReference type="EMBL" id="KL250920">
    <property type="protein sequence ID" value="KGB37730.1"/>
    <property type="molecule type" value="Genomic_DNA"/>
</dbReference>
<evidence type="ECO:0000313" key="6">
    <source>
        <dbReference type="EMBL" id="KGB37730.1"/>
    </source>
</evidence>
<name>A0A094ZSL6_SCHHA</name>
<evidence type="ECO:0000256" key="3">
    <source>
        <dbReference type="ARBA" id="ARBA00023193"/>
    </source>
</evidence>
<feature type="region of interest" description="Disordered" evidence="4">
    <location>
        <begin position="80"/>
        <end position="121"/>
    </location>
</feature>
<keyword evidence="2" id="KW-0810">Translation regulation</keyword>
<dbReference type="Proteomes" id="UP000471633">
    <property type="component" value="Unassembled WGS sequence"/>
</dbReference>
<keyword evidence="7" id="KW-1185">Reference proteome</keyword>
<dbReference type="PANTHER" id="PTHR12669:SF12">
    <property type="entry name" value="EUKARYOTIC TRANSLATION INITIATION FACTOR 4E-BINDING PROTEIN"/>
    <property type="match status" value="1"/>
</dbReference>
<dbReference type="KEGG" id="shx:MS3_00008825"/>
<accession>A0A094ZSL6</accession>
<keyword evidence="6" id="KW-0396">Initiation factor</keyword>
<dbReference type="GO" id="GO:0008190">
    <property type="term" value="F:eukaryotic initiation factor 4E binding"/>
    <property type="evidence" value="ECO:0007669"/>
    <property type="project" value="InterPro"/>
</dbReference>
<dbReference type="STRING" id="6185.A0A094ZSL6"/>
<evidence type="ECO:0000256" key="2">
    <source>
        <dbReference type="ARBA" id="ARBA00022845"/>
    </source>
</evidence>
<reference evidence="5" key="3">
    <citation type="submission" date="2021-06" db="EMBL/GenBank/DDBJ databases">
        <title>Chromosome-level genome assembly for S. haematobium.</title>
        <authorList>
            <person name="Stroehlein A.J."/>
        </authorList>
    </citation>
    <scope>NUCLEOTIDE SEQUENCE</scope>
</reference>
<dbReference type="InterPro" id="IPR008606">
    <property type="entry name" value="EIF4EBP"/>
</dbReference>
<dbReference type="Pfam" id="PF05456">
    <property type="entry name" value="eIF_4EBP"/>
    <property type="match status" value="1"/>
</dbReference>
<dbReference type="GO" id="GO:0005737">
    <property type="term" value="C:cytoplasm"/>
    <property type="evidence" value="ECO:0007669"/>
    <property type="project" value="TreeGrafter"/>
</dbReference>
<dbReference type="RefSeq" id="XP_035587899.2">
    <property type="nucleotide sequence ID" value="XM_035733619.2"/>
</dbReference>
<evidence type="ECO:0000256" key="1">
    <source>
        <dbReference type="ARBA" id="ARBA00005480"/>
    </source>
</evidence>
<dbReference type="GO" id="GO:0045947">
    <property type="term" value="P:negative regulation of translational initiation"/>
    <property type="evidence" value="ECO:0007669"/>
    <property type="project" value="InterPro"/>
</dbReference>
<keyword evidence="3" id="KW-0652">Protein synthesis inhibitor</keyword>
<dbReference type="CTD" id="1979"/>
<feature type="region of interest" description="Disordered" evidence="4">
    <location>
        <begin position="18"/>
        <end position="39"/>
    </location>
</feature>
<reference evidence="5" key="4">
    <citation type="journal article" date="2022" name="PLoS Pathog.">
        <title>Chromosome-level genome of Schistosoma haematobium underpins genome-wide explorations of molecular variation.</title>
        <authorList>
            <person name="Stroehlein A.J."/>
            <person name="Korhonen P.K."/>
            <person name="Lee V.V."/>
            <person name="Ralph S.A."/>
            <person name="Mentink-Kane M."/>
            <person name="You H."/>
            <person name="McManus D.P."/>
            <person name="Tchuente L.T."/>
            <person name="Stothard J.R."/>
            <person name="Kaur P."/>
            <person name="Dudchenko O."/>
            <person name="Aiden E.L."/>
            <person name="Yang B."/>
            <person name="Yang H."/>
            <person name="Emery A.M."/>
            <person name="Webster B.L."/>
            <person name="Brindley P.J."/>
            <person name="Rollinson D."/>
            <person name="Chang B.C.H."/>
            <person name="Gasser R.B."/>
            <person name="Young N.D."/>
        </authorList>
    </citation>
    <scope>NUCLEOTIDE SEQUENCE</scope>
</reference>
<reference evidence="5" key="2">
    <citation type="journal article" date="2019" name="Gigascience">
        <title>High-quality Schistosoma haematobium genome achieved by single-molecule and long-range sequencing.</title>
        <authorList>
            <person name="Stroehlein A.J."/>
            <person name="Korhonen P.K."/>
            <person name="Chong T.M."/>
            <person name="Lim Y.L."/>
            <person name="Chan K.G."/>
            <person name="Webster B."/>
            <person name="Rollinson D."/>
            <person name="Brindley P.J."/>
            <person name="Gasser R.B."/>
            <person name="Young N.D."/>
        </authorList>
    </citation>
    <scope>NUCLEOTIDE SEQUENCE</scope>
</reference>
<sequence length="121" mass="13371">MDRQQTEPIPVKKVTVKDLSQIPSNHGTTPGGTLFSTTPGGTRIIYERDFILNCRNSPVARTPPSDMIYLPEITPSSLNNDKTVHPCNGHKVKDSLNVPESTSNDHNRLSKGEEAPFEMDI</sequence>
<dbReference type="PANTHER" id="PTHR12669">
    <property type="entry name" value="EUKARYOTIC TRANSLATION INITIATION FACTOR 4E-BINDING PROTEIN"/>
    <property type="match status" value="1"/>
</dbReference>